<keyword evidence="1" id="KW-0472">Membrane</keyword>
<sequence>MRRRDLGWRLLGLVSYAAGIACALAARPEGSQIGAILVIDGIALAIIGIVLMAKGRKAPLALRIERSPHRHLPGAIHHARIARRRPQ</sequence>
<evidence type="ECO:0000313" key="2">
    <source>
        <dbReference type="EMBL" id="NIJ08166.1"/>
    </source>
</evidence>
<dbReference type="PROSITE" id="PS51257">
    <property type="entry name" value="PROKAR_LIPOPROTEIN"/>
    <property type="match status" value="1"/>
</dbReference>
<dbReference type="EMBL" id="JAAOZC010000004">
    <property type="protein sequence ID" value="NIJ08166.1"/>
    <property type="molecule type" value="Genomic_DNA"/>
</dbReference>
<keyword evidence="1" id="KW-0812">Transmembrane</keyword>
<dbReference type="RefSeq" id="WP_167073025.1">
    <property type="nucleotide sequence ID" value="NZ_JAAOZC010000004.1"/>
</dbReference>
<evidence type="ECO:0000313" key="3">
    <source>
        <dbReference type="Proteomes" id="UP000727456"/>
    </source>
</evidence>
<gene>
    <name evidence="2" type="ORF">FHS31_001783</name>
</gene>
<protein>
    <submittedName>
        <fullName evidence="2">Uncharacterized protein</fullName>
    </submittedName>
</protein>
<dbReference type="Proteomes" id="UP000727456">
    <property type="component" value="Unassembled WGS sequence"/>
</dbReference>
<feature type="transmembrane region" description="Helical" evidence="1">
    <location>
        <begin position="35"/>
        <end position="53"/>
    </location>
</feature>
<reference evidence="2 3" key="1">
    <citation type="submission" date="2020-03" db="EMBL/GenBank/DDBJ databases">
        <title>Genomic Encyclopedia of Type Strains, Phase III (KMG-III): the genomes of soil and plant-associated and newly described type strains.</title>
        <authorList>
            <person name="Whitman W."/>
        </authorList>
    </citation>
    <scope>NUCLEOTIDE SEQUENCE [LARGE SCALE GENOMIC DNA]</scope>
    <source>
        <strain evidence="2 3">CECT 8804</strain>
    </source>
</reference>
<keyword evidence="1" id="KW-1133">Transmembrane helix</keyword>
<accession>A0ABX0TRT4</accession>
<comment type="caution">
    <text evidence="2">The sequence shown here is derived from an EMBL/GenBank/DDBJ whole genome shotgun (WGS) entry which is preliminary data.</text>
</comment>
<keyword evidence="3" id="KW-1185">Reference proteome</keyword>
<organism evidence="2 3">
    <name type="scientific">Sphingomonas vulcanisoli</name>
    <dbReference type="NCBI Taxonomy" id="1658060"/>
    <lineage>
        <taxon>Bacteria</taxon>
        <taxon>Pseudomonadati</taxon>
        <taxon>Pseudomonadota</taxon>
        <taxon>Alphaproteobacteria</taxon>
        <taxon>Sphingomonadales</taxon>
        <taxon>Sphingomonadaceae</taxon>
        <taxon>Sphingomonas</taxon>
    </lineage>
</organism>
<name>A0ABX0TRT4_9SPHN</name>
<proteinExistence type="predicted"/>
<evidence type="ECO:0000256" key="1">
    <source>
        <dbReference type="SAM" id="Phobius"/>
    </source>
</evidence>